<dbReference type="RefSeq" id="WP_065057616.1">
    <property type="nucleotide sequence ID" value="NZ_CADFGN010000005.1"/>
</dbReference>
<evidence type="ECO:0000313" key="6">
    <source>
        <dbReference type="Proteomes" id="UP000247515"/>
    </source>
</evidence>
<keyword evidence="6" id="KW-1185">Reference proteome</keyword>
<proteinExistence type="predicted"/>
<sequence>MNRQRRNPGAYAALAALTLVCSACTLTPWEGQPSSAPTASTTGVPAGYYRVNPGDTLTRIAAAYGQRPQDLASWNQLPPNAQVLPGQVLRVAPPASYAGAVPQQPAFGAPSSAPAAAGVAVPAPVAPQLTLAWPARGPILQRFVPGKSTGIVIGGQPGAQVRAAAAGRVVYAGTGIEAYGPLVIIKHNDQTVTAYGHNGKLLVKEDDAVSQGQPIAEMGVDNNGVAGVQFEVRSDGKPVDPLPLLSR</sequence>
<dbReference type="GO" id="GO:0004222">
    <property type="term" value="F:metalloendopeptidase activity"/>
    <property type="evidence" value="ECO:0007669"/>
    <property type="project" value="TreeGrafter"/>
</dbReference>
<reference evidence="4 5" key="1">
    <citation type="submission" date="2016-10" db="EMBL/GenBank/DDBJ databases">
        <authorList>
            <person name="Varghese N."/>
            <person name="Submissions S."/>
        </authorList>
    </citation>
    <scope>NUCLEOTIDE SEQUENCE [LARGE SCALE GENOMIC DNA]</scope>
    <source>
        <strain evidence="4 5">LMG 22274</strain>
    </source>
</reference>
<evidence type="ECO:0000259" key="2">
    <source>
        <dbReference type="PROSITE" id="PS51782"/>
    </source>
</evidence>
<dbReference type="InterPro" id="IPR036779">
    <property type="entry name" value="LysM_dom_sf"/>
</dbReference>
<gene>
    <name evidence="3" type="ORF">C7400_102356</name>
    <name evidence="4" type="ORF">SAMN05216550_101348</name>
</gene>
<evidence type="ECO:0000313" key="5">
    <source>
        <dbReference type="Proteomes" id="UP000183529"/>
    </source>
</evidence>
<dbReference type="CDD" id="cd12797">
    <property type="entry name" value="M23_peptidase"/>
    <property type="match status" value="1"/>
</dbReference>
<dbReference type="OrthoDB" id="9795421at2"/>
<dbReference type="GeneID" id="61304870"/>
<evidence type="ECO:0000313" key="3">
    <source>
        <dbReference type="EMBL" id="PXX19931.1"/>
    </source>
</evidence>
<dbReference type="Proteomes" id="UP000183529">
    <property type="component" value="Unassembled WGS sequence"/>
</dbReference>
<dbReference type="CDD" id="cd00118">
    <property type="entry name" value="LysM"/>
    <property type="match status" value="1"/>
</dbReference>
<dbReference type="InterPro" id="IPR018392">
    <property type="entry name" value="LysM"/>
</dbReference>
<dbReference type="AlphaFoldDB" id="A0A1A5XLT5"/>
<dbReference type="EMBL" id="QJJV01000002">
    <property type="protein sequence ID" value="PXX19931.1"/>
    <property type="molecule type" value="Genomic_DNA"/>
</dbReference>
<organism evidence="4 5">
    <name type="scientific">Paraburkholderia tropica</name>
    <dbReference type="NCBI Taxonomy" id="92647"/>
    <lineage>
        <taxon>Bacteria</taxon>
        <taxon>Pseudomonadati</taxon>
        <taxon>Pseudomonadota</taxon>
        <taxon>Betaproteobacteria</taxon>
        <taxon>Burkholderiales</taxon>
        <taxon>Burkholderiaceae</taxon>
        <taxon>Paraburkholderia</taxon>
    </lineage>
</organism>
<keyword evidence="1" id="KW-0732">Signal</keyword>
<dbReference type="Gene3D" id="2.70.70.10">
    <property type="entry name" value="Glucose Permease (Domain IIA)"/>
    <property type="match status" value="1"/>
</dbReference>
<dbReference type="InterPro" id="IPR011055">
    <property type="entry name" value="Dup_hybrid_motif"/>
</dbReference>
<dbReference type="Pfam" id="PF01476">
    <property type="entry name" value="LysM"/>
    <property type="match status" value="1"/>
</dbReference>
<name>A0A1A5XLT5_9BURK</name>
<evidence type="ECO:0000313" key="4">
    <source>
        <dbReference type="EMBL" id="SEI90222.1"/>
    </source>
</evidence>
<accession>A0A1A5XLT5</accession>
<dbReference type="SUPFAM" id="SSF51261">
    <property type="entry name" value="Duplicated hybrid motif"/>
    <property type="match status" value="1"/>
</dbReference>
<comment type="caution">
    <text evidence="4">The sequence shown here is derived from an EMBL/GenBank/DDBJ whole genome shotgun (WGS) entry which is preliminary data.</text>
</comment>
<protein>
    <submittedName>
        <fullName evidence="4">Lipoprotein NlpD</fullName>
    </submittedName>
    <submittedName>
        <fullName evidence="3">LysM domain-containing protein</fullName>
    </submittedName>
</protein>
<dbReference type="PANTHER" id="PTHR21666:SF270">
    <property type="entry name" value="MUREIN HYDROLASE ACTIVATOR ENVC"/>
    <property type="match status" value="1"/>
</dbReference>
<dbReference type="PROSITE" id="PS51782">
    <property type="entry name" value="LYSM"/>
    <property type="match status" value="1"/>
</dbReference>
<dbReference type="SMART" id="SM00257">
    <property type="entry name" value="LysM"/>
    <property type="match status" value="1"/>
</dbReference>
<reference evidence="3 6" key="2">
    <citation type="submission" date="2018-05" db="EMBL/GenBank/DDBJ databases">
        <title>Genomic Encyclopedia of Type Strains, Phase IV (KMG-V): Genome sequencing to study the core and pangenomes of soil and plant-associated prokaryotes.</title>
        <authorList>
            <person name="Whitman W."/>
        </authorList>
    </citation>
    <scope>NUCLEOTIDE SEQUENCE [LARGE SCALE GENOMIC DNA]</scope>
    <source>
        <strain evidence="3 6">SIr-6563</strain>
    </source>
</reference>
<feature type="signal peptide" evidence="1">
    <location>
        <begin position="1"/>
        <end position="23"/>
    </location>
</feature>
<feature type="chain" id="PRO_5015053693" evidence="1">
    <location>
        <begin position="24"/>
        <end position="247"/>
    </location>
</feature>
<dbReference type="InterPro" id="IPR016047">
    <property type="entry name" value="M23ase_b-sheet_dom"/>
</dbReference>
<dbReference type="Gene3D" id="3.10.350.10">
    <property type="entry name" value="LysM domain"/>
    <property type="match status" value="1"/>
</dbReference>
<dbReference type="InterPro" id="IPR050570">
    <property type="entry name" value="Cell_wall_metabolism_enzyme"/>
</dbReference>
<keyword evidence="4" id="KW-0449">Lipoprotein</keyword>
<feature type="domain" description="LysM" evidence="2">
    <location>
        <begin position="47"/>
        <end position="91"/>
    </location>
</feature>
<dbReference type="Proteomes" id="UP000247515">
    <property type="component" value="Unassembled WGS sequence"/>
</dbReference>
<dbReference type="EMBL" id="FNZM01000001">
    <property type="protein sequence ID" value="SEI90222.1"/>
    <property type="molecule type" value="Genomic_DNA"/>
</dbReference>
<evidence type="ECO:0000256" key="1">
    <source>
        <dbReference type="SAM" id="SignalP"/>
    </source>
</evidence>
<dbReference type="PANTHER" id="PTHR21666">
    <property type="entry name" value="PEPTIDASE-RELATED"/>
    <property type="match status" value="1"/>
</dbReference>
<dbReference type="Pfam" id="PF01551">
    <property type="entry name" value="Peptidase_M23"/>
    <property type="match status" value="1"/>
</dbReference>